<dbReference type="Proteomes" id="UP000494165">
    <property type="component" value="Unassembled WGS sequence"/>
</dbReference>
<dbReference type="InterPro" id="IPR000341">
    <property type="entry name" value="PI3K_Ras-bd_dom"/>
</dbReference>
<reference evidence="14 15" key="1">
    <citation type="submission" date="2020-04" db="EMBL/GenBank/DDBJ databases">
        <authorList>
            <person name="Alioto T."/>
            <person name="Alioto T."/>
            <person name="Gomez Garrido J."/>
        </authorList>
    </citation>
    <scope>NUCLEOTIDE SEQUENCE [LARGE SCALE GENOMIC DNA]</scope>
</reference>
<dbReference type="PANTHER" id="PTHR10048:SF14">
    <property type="entry name" value="LD28067P"/>
    <property type="match status" value="1"/>
</dbReference>
<evidence type="ECO:0000256" key="5">
    <source>
        <dbReference type="ARBA" id="ARBA00022777"/>
    </source>
</evidence>
<dbReference type="FunFam" id="1.10.1070.11:FF:000001">
    <property type="entry name" value="Phosphatidylinositol 4,5-bisphosphate 3-kinase catalytic subunit"/>
    <property type="match status" value="1"/>
</dbReference>
<dbReference type="InterPro" id="IPR002420">
    <property type="entry name" value="PI3K-type_C2_dom"/>
</dbReference>
<comment type="caution">
    <text evidence="14">The sequence shown here is derived from an EMBL/GenBank/DDBJ whole genome shotgun (WGS) entry which is preliminary data.</text>
</comment>
<evidence type="ECO:0000313" key="15">
    <source>
        <dbReference type="Proteomes" id="UP000494165"/>
    </source>
</evidence>
<dbReference type="GO" id="GO:0016477">
    <property type="term" value="P:cell migration"/>
    <property type="evidence" value="ECO:0007669"/>
    <property type="project" value="TreeGrafter"/>
</dbReference>
<dbReference type="GO" id="GO:0016303">
    <property type="term" value="F:1-phosphatidylinositol-3-kinase activity"/>
    <property type="evidence" value="ECO:0007669"/>
    <property type="project" value="UniProtKB-EC"/>
</dbReference>
<dbReference type="CDD" id="cd04012">
    <property type="entry name" value="C2A_PI3K_class_II"/>
    <property type="match status" value="1"/>
</dbReference>
<dbReference type="GO" id="GO:0005524">
    <property type="term" value="F:ATP binding"/>
    <property type="evidence" value="ECO:0007669"/>
    <property type="project" value="UniProtKB-KW"/>
</dbReference>
<dbReference type="Gene3D" id="2.60.40.150">
    <property type="entry name" value="C2 domain"/>
    <property type="match status" value="1"/>
</dbReference>
<dbReference type="PROSITE" id="PS50290">
    <property type="entry name" value="PI3_4_KINASE_3"/>
    <property type="match status" value="1"/>
</dbReference>
<dbReference type="GO" id="GO:0005737">
    <property type="term" value="C:cytoplasm"/>
    <property type="evidence" value="ECO:0007669"/>
    <property type="project" value="TreeGrafter"/>
</dbReference>
<feature type="region of interest" description="Disordered" evidence="9">
    <location>
        <begin position="287"/>
        <end position="318"/>
    </location>
</feature>
<feature type="domain" description="PIK helical" evidence="11">
    <location>
        <begin position="819"/>
        <end position="995"/>
    </location>
</feature>
<dbReference type="SMART" id="SM00145">
    <property type="entry name" value="PI3Ka"/>
    <property type="match status" value="1"/>
</dbReference>
<dbReference type="SUPFAM" id="SSF56112">
    <property type="entry name" value="Protein kinase-like (PK-like)"/>
    <property type="match status" value="1"/>
</dbReference>
<dbReference type="PROSITE" id="PS51545">
    <property type="entry name" value="PIK_HELICAL"/>
    <property type="match status" value="1"/>
</dbReference>
<evidence type="ECO:0000256" key="1">
    <source>
        <dbReference type="ARBA" id="ARBA00001498"/>
    </source>
</evidence>
<dbReference type="FunFam" id="3.30.1010.10:FF:000001">
    <property type="entry name" value="Phosphatidylinositol 4-phosphate 3-kinase C2 domain-containing subunit beta"/>
    <property type="match status" value="1"/>
</dbReference>
<evidence type="ECO:0000259" key="13">
    <source>
        <dbReference type="PROSITE" id="PS51547"/>
    </source>
</evidence>
<dbReference type="PANTHER" id="PTHR10048">
    <property type="entry name" value="PHOSPHATIDYLINOSITOL KINASE"/>
    <property type="match status" value="1"/>
</dbReference>
<dbReference type="GO" id="GO:0035091">
    <property type="term" value="F:phosphatidylinositol binding"/>
    <property type="evidence" value="ECO:0007669"/>
    <property type="project" value="InterPro"/>
</dbReference>
<dbReference type="OrthoDB" id="67688at2759"/>
<dbReference type="InterPro" id="IPR036871">
    <property type="entry name" value="PX_dom_sf"/>
</dbReference>
<dbReference type="EMBL" id="CADEPI010000011">
    <property type="protein sequence ID" value="CAB3363264.1"/>
    <property type="molecule type" value="Genomic_DNA"/>
</dbReference>
<dbReference type="CDD" id="cd05166">
    <property type="entry name" value="PI3Kc_II"/>
    <property type="match status" value="1"/>
</dbReference>
<dbReference type="GO" id="GO:0043491">
    <property type="term" value="P:phosphatidylinositol 3-kinase/protein kinase B signal transduction"/>
    <property type="evidence" value="ECO:0007669"/>
    <property type="project" value="TreeGrafter"/>
</dbReference>
<dbReference type="Gene3D" id="3.30.1010.10">
    <property type="entry name" value="Phosphatidylinositol 3-kinase Catalytic Subunit, Chain A, domain 4"/>
    <property type="match status" value="1"/>
</dbReference>
<keyword evidence="6" id="KW-0067">ATP-binding</keyword>
<evidence type="ECO:0000256" key="2">
    <source>
        <dbReference type="ARBA" id="ARBA00012073"/>
    </source>
</evidence>
<dbReference type="SMART" id="SM00142">
    <property type="entry name" value="PI3K_C2"/>
    <property type="match status" value="1"/>
</dbReference>
<keyword evidence="8" id="KW-0175">Coiled coil</keyword>
<dbReference type="GO" id="GO:0005886">
    <property type="term" value="C:plasma membrane"/>
    <property type="evidence" value="ECO:0007669"/>
    <property type="project" value="TreeGrafter"/>
</dbReference>
<dbReference type="InterPro" id="IPR015433">
    <property type="entry name" value="PI3/4_kinase"/>
</dbReference>
<evidence type="ECO:0000259" key="10">
    <source>
        <dbReference type="PROSITE" id="PS50290"/>
    </source>
</evidence>
<organism evidence="14 15">
    <name type="scientific">Cloeon dipterum</name>
    <dbReference type="NCBI Taxonomy" id="197152"/>
    <lineage>
        <taxon>Eukaryota</taxon>
        <taxon>Metazoa</taxon>
        <taxon>Ecdysozoa</taxon>
        <taxon>Arthropoda</taxon>
        <taxon>Hexapoda</taxon>
        <taxon>Insecta</taxon>
        <taxon>Pterygota</taxon>
        <taxon>Palaeoptera</taxon>
        <taxon>Ephemeroptera</taxon>
        <taxon>Pisciforma</taxon>
        <taxon>Baetidae</taxon>
        <taxon>Cloeon</taxon>
    </lineage>
</organism>
<dbReference type="Pfam" id="PF00792">
    <property type="entry name" value="PI3K_C2"/>
    <property type="match status" value="1"/>
</dbReference>
<protein>
    <recommendedName>
        <fullName evidence="2">phosphatidylinositol 3-kinase</fullName>
        <ecNumber evidence="2">2.7.1.137</ecNumber>
    </recommendedName>
</protein>
<dbReference type="SUPFAM" id="SSF48371">
    <property type="entry name" value="ARM repeat"/>
    <property type="match status" value="1"/>
</dbReference>
<dbReference type="Gene3D" id="1.25.40.70">
    <property type="entry name" value="Phosphatidylinositol 3-kinase, accessory domain (PIK)"/>
    <property type="match status" value="1"/>
</dbReference>
<dbReference type="SUPFAM" id="SSF54236">
    <property type="entry name" value="Ubiquitin-like"/>
    <property type="match status" value="1"/>
</dbReference>
<dbReference type="InterPro" id="IPR001263">
    <property type="entry name" value="PI3K_accessory_dom"/>
</dbReference>
<dbReference type="InterPro" id="IPR029071">
    <property type="entry name" value="Ubiquitin-like_domsf"/>
</dbReference>
<dbReference type="GO" id="GO:0048015">
    <property type="term" value="P:phosphatidylinositol-mediated signaling"/>
    <property type="evidence" value="ECO:0007669"/>
    <property type="project" value="TreeGrafter"/>
</dbReference>
<comment type="similarity">
    <text evidence="7">Belongs to the PI3/PI4-kinase family.</text>
</comment>
<gene>
    <name evidence="14" type="ORF">CLODIP_2_CD14794</name>
</gene>
<dbReference type="InterPro" id="IPR000403">
    <property type="entry name" value="PI3/4_kinase_cat_dom"/>
</dbReference>
<dbReference type="PROSITE" id="PS00916">
    <property type="entry name" value="PI3_4_KINASE_2"/>
    <property type="match status" value="1"/>
</dbReference>
<dbReference type="GO" id="GO:0005942">
    <property type="term" value="C:phosphatidylinositol 3-kinase complex"/>
    <property type="evidence" value="ECO:0007669"/>
    <property type="project" value="TreeGrafter"/>
</dbReference>
<dbReference type="InterPro" id="IPR036940">
    <property type="entry name" value="PI3/4_kinase_cat_sf"/>
</dbReference>
<evidence type="ECO:0000256" key="9">
    <source>
        <dbReference type="SAM" id="MobiDB-lite"/>
    </source>
</evidence>
<sequence>MAKSRIKVPGFRNNRYQLWHISLHRNLESLALEKFRQEKLEAERRKSLLGQRPTSRTDVMLRTIESQTDREKRFEFKSRPRPGSFNTKAPREAIIAPPPVALRRNSSSAAASSDLINFNSPSPIDRKNAMLDEFTYQQQPPARVSLEQQFEESRNMQALVAFPQIAPPTVPPRKVVLRRTSEDRTSRPLAISDTPSNFNFDVFKLLTKQNNNNLIDLGSSSAALAVPSRISVLEAFDPLLKDIADAAEAAMDEVASQCSSIYDVYDPFDFMKTPTVEPVYATVMKKSSPAKEDATDSSPKAEPPPLPPRESPNSVIKKPILRHRSKKLKLNELIVMVKKKDALYDINLRSFHEMVKNLRGEFKHDDLCTNVGLVISPTIESYYAPGTSIKLIVRRNNNKDPVTFTCDVSSTVEHVILHVVCELDGDLKGSVNDYVLKCFKLEQDVKLALVQLEEINRPLARTLQDDNNDMTLTLEELLPTEPVRPITYDALVILLETLENEIEKLENALDTSNANKPSLQFKGVWQSVKAICALLGCVETLKLTEALENLSSACLLYSPSVDLDDYKSILKPQIEREEGDYSIVSMRMKVDYSQAREKVLQSTERLKDAVQSLIESYCGAFRVAFLLRPRSEAYTSVRSITELTDEFCVHIGALHRLSINWQHMDYQVSMQVFHGPRPISHEHFSDPVAPTKGLYSRVIFDIPLIASSLPINMLPRESRVVLSLYGRKLLPQEKDEEPKMECSELGWTALQLFDCDGQLAQRHFLLSLWPVEAGKRLGPAPASGTHPQGDTHPVFGVELPDWGCQVQFPISVTDVETPVLDFNSLDEGTQEQLLVIAEQDTFTNPPAEEREILWEKRYYLHNHPEALPKVLLAARSWDCNSLPGLHSMLHKWTRMDPISALTLLLPCFPDNEVRKVALSWVRYIECDQLVDYLPQLVQALKHETWEASPLAHFLLERSLASPRIAHHLYWLLTQILPGDSPQNSIEPVPEDCAAVCQYRYQRRLMLMLRSLLAISGDAMRQRFFSQQLLVKELASVAENVKETVHQIIKETPTCLPLKPSLEVAGIHIRSCSYFHSNTVPLKLNFLSTEESGALIPAIFKVGDDLQQDMLTIQMIQIMDKLWLKEGLDLKMVTFGCVPTGHKRGIIEMDRPIAEWLAKHNPSALEYEIAVKNFTASCAGYCVATYVLGICDRHNDNIMLKTSGHMFHIDFGKFLGDAQMFGNFKRDRTPFVLTSDMAYVINGGDKPSAKFHHFVDLCCQGFNIVRKNRNLLLNMFGLMVSSGIPGVTMEAVKYVQRALLPDHSNVEAAAMFARMIESSLKSWFTQFNFFLHNLAQLQFSGSNSEGELLSFIPNVYTMQQEGKLTDVSVHGVQKRYNPEKCYLYITRVKRMNQTDPSFLFRSYREYCELHEKLCLHFPLAKLHR</sequence>
<keyword evidence="15" id="KW-1185">Reference proteome</keyword>
<dbReference type="PROSITE" id="PS51546">
    <property type="entry name" value="PI3K_RBD"/>
    <property type="match status" value="1"/>
</dbReference>
<dbReference type="InterPro" id="IPR035892">
    <property type="entry name" value="C2_domain_sf"/>
</dbReference>
<dbReference type="SUPFAM" id="SSF49562">
    <property type="entry name" value="C2 domain (Calcium/lipid-binding domain, CaLB)"/>
    <property type="match status" value="1"/>
</dbReference>
<feature type="domain" description="PI3K-RBD" evidence="12">
    <location>
        <begin position="386"/>
        <end position="476"/>
    </location>
</feature>
<keyword evidence="4" id="KW-0547">Nucleotide-binding</keyword>
<dbReference type="SMART" id="SM00146">
    <property type="entry name" value="PI3Kc"/>
    <property type="match status" value="1"/>
</dbReference>
<dbReference type="Gene3D" id="1.10.1070.11">
    <property type="entry name" value="Phosphatidylinositol 3-/4-kinase, catalytic domain"/>
    <property type="match status" value="1"/>
</dbReference>
<proteinExistence type="inferred from homology"/>
<dbReference type="GO" id="GO:0035005">
    <property type="term" value="F:1-phosphatidylinositol-4-phosphate 3-kinase activity"/>
    <property type="evidence" value="ECO:0007669"/>
    <property type="project" value="TreeGrafter"/>
</dbReference>
<keyword evidence="5" id="KW-0418">Kinase</keyword>
<feature type="compositionally biased region" description="Pro residues" evidence="9">
    <location>
        <begin position="301"/>
        <end position="310"/>
    </location>
</feature>
<dbReference type="InterPro" id="IPR016024">
    <property type="entry name" value="ARM-type_fold"/>
</dbReference>
<accession>A0A8S1C5Z8</accession>
<evidence type="ECO:0000256" key="3">
    <source>
        <dbReference type="ARBA" id="ARBA00022679"/>
    </source>
</evidence>
<dbReference type="EC" id="2.7.1.137" evidence="2"/>
<evidence type="ECO:0000256" key="7">
    <source>
        <dbReference type="PROSITE-ProRule" id="PRU00880"/>
    </source>
</evidence>
<dbReference type="InterPro" id="IPR018936">
    <property type="entry name" value="PI3/4_kinase_CS"/>
</dbReference>
<dbReference type="FunFam" id="1.25.40.70:FF:000014">
    <property type="entry name" value="Phosphatidylinositol-4-phosphate 3-kinase C2 domain-containing subunit beta"/>
    <property type="match status" value="1"/>
</dbReference>
<evidence type="ECO:0000256" key="8">
    <source>
        <dbReference type="SAM" id="Coils"/>
    </source>
</evidence>
<feature type="coiled-coil region" evidence="8">
    <location>
        <begin position="488"/>
        <end position="515"/>
    </location>
</feature>
<keyword evidence="3" id="KW-0808">Transferase</keyword>
<dbReference type="Pfam" id="PF00613">
    <property type="entry name" value="PI3Ka"/>
    <property type="match status" value="1"/>
</dbReference>
<evidence type="ECO:0000256" key="6">
    <source>
        <dbReference type="ARBA" id="ARBA00022840"/>
    </source>
</evidence>
<evidence type="ECO:0000256" key="4">
    <source>
        <dbReference type="ARBA" id="ARBA00022741"/>
    </source>
</evidence>
<evidence type="ECO:0000259" key="12">
    <source>
        <dbReference type="PROSITE" id="PS51546"/>
    </source>
</evidence>
<dbReference type="PROSITE" id="PS51547">
    <property type="entry name" value="C2_PI3K"/>
    <property type="match status" value="1"/>
</dbReference>
<feature type="domain" description="PI3K/PI4K catalytic" evidence="10">
    <location>
        <begin position="1067"/>
        <end position="1323"/>
    </location>
</feature>
<dbReference type="Pfam" id="PF00454">
    <property type="entry name" value="PI3_PI4_kinase"/>
    <property type="match status" value="2"/>
</dbReference>
<comment type="catalytic activity">
    <reaction evidence="1">
        <text>a 1,2-diacyl-sn-glycero-3-phospho-(1D-myo-inositol) + ATP = a 1,2-diacyl-sn-glycero-3-phospho-(1D-myo-inositol-3-phosphate) + ADP + H(+)</text>
        <dbReference type="Rhea" id="RHEA:12709"/>
        <dbReference type="ChEBI" id="CHEBI:15378"/>
        <dbReference type="ChEBI" id="CHEBI:30616"/>
        <dbReference type="ChEBI" id="CHEBI:57880"/>
        <dbReference type="ChEBI" id="CHEBI:58088"/>
        <dbReference type="ChEBI" id="CHEBI:456216"/>
        <dbReference type="EC" id="2.7.1.137"/>
    </reaction>
</comment>
<dbReference type="InterPro" id="IPR011009">
    <property type="entry name" value="Kinase-like_dom_sf"/>
</dbReference>
<feature type="domain" description="C2 PI3K-type" evidence="13">
    <location>
        <begin position="643"/>
        <end position="800"/>
    </location>
</feature>
<name>A0A8S1C5Z8_9INSE</name>
<dbReference type="Gene3D" id="3.30.1520.10">
    <property type="entry name" value="Phox-like domain"/>
    <property type="match status" value="1"/>
</dbReference>
<evidence type="ECO:0000313" key="14">
    <source>
        <dbReference type="EMBL" id="CAB3363264.1"/>
    </source>
</evidence>
<dbReference type="InterPro" id="IPR042236">
    <property type="entry name" value="PI3K_accessory_sf"/>
</dbReference>
<evidence type="ECO:0000259" key="11">
    <source>
        <dbReference type="PROSITE" id="PS51545"/>
    </source>
</evidence>
<dbReference type="SUPFAM" id="SSF64268">
    <property type="entry name" value="PX domain"/>
    <property type="match status" value="1"/>
</dbReference>